<dbReference type="InterPro" id="IPR002201">
    <property type="entry name" value="Glyco_trans_9"/>
</dbReference>
<evidence type="ECO:0000313" key="3">
    <source>
        <dbReference type="EMBL" id="SVA73120.1"/>
    </source>
</evidence>
<dbReference type="EMBL" id="UINC01017596">
    <property type="protein sequence ID" value="SVA73120.1"/>
    <property type="molecule type" value="Genomic_DNA"/>
</dbReference>
<dbReference type="PANTHER" id="PTHR30160">
    <property type="entry name" value="TETRAACYLDISACCHARIDE 4'-KINASE-RELATED"/>
    <property type="match status" value="1"/>
</dbReference>
<sequence length="334" mass="37667">MLSAIGDTVHVLPVVNALKRKWPECRITWVIQPVPHTLVANHPGVEDFIVFRRRRGIQAWRSYRELASAIKGRSFDLLLGLQVYLKAGLITWMIPASTKLGFDRRRARDGQWLFTSQRIPGHRPQHVQDQYFEFLEYLGVDPQPVNWGLTLTGTERQDQERFLAQTGNPICSVVVSTSKLKKNWSPTGYARVLEHVEREHALRPVIVGGPSVAEYTLAQEVVSRSSANIVTALGDDLRRLTWIIEGSTLLITPDTGPLHIARALGTPVVSLFGYTNPKRSGPYRAFEDLVVDGYAEYEGEDYLPAPTYRDGMKRVTVERVMDKVSLSLSKYASK</sequence>
<keyword evidence="1" id="KW-0328">Glycosyltransferase</keyword>
<dbReference type="GO" id="GO:0008713">
    <property type="term" value="F:ADP-heptose-lipopolysaccharide heptosyltransferase activity"/>
    <property type="evidence" value="ECO:0007669"/>
    <property type="project" value="TreeGrafter"/>
</dbReference>
<dbReference type="Pfam" id="PF01075">
    <property type="entry name" value="Glyco_transf_9"/>
    <property type="match status" value="1"/>
</dbReference>
<accession>A0A381Y895</accession>
<gene>
    <name evidence="3" type="ORF">METZ01_LOCUS125974</name>
</gene>
<protein>
    <submittedName>
        <fullName evidence="3">Uncharacterized protein</fullName>
    </submittedName>
</protein>
<evidence type="ECO:0000256" key="1">
    <source>
        <dbReference type="ARBA" id="ARBA00022676"/>
    </source>
</evidence>
<dbReference type="Gene3D" id="3.40.50.2000">
    <property type="entry name" value="Glycogen Phosphorylase B"/>
    <property type="match status" value="2"/>
</dbReference>
<dbReference type="GO" id="GO:0009244">
    <property type="term" value="P:lipopolysaccharide core region biosynthetic process"/>
    <property type="evidence" value="ECO:0007669"/>
    <property type="project" value="TreeGrafter"/>
</dbReference>
<dbReference type="CDD" id="cd03789">
    <property type="entry name" value="GT9_LPS_heptosyltransferase"/>
    <property type="match status" value="1"/>
</dbReference>
<dbReference type="AlphaFoldDB" id="A0A381Y895"/>
<evidence type="ECO:0000256" key="2">
    <source>
        <dbReference type="ARBA" id="ARBA00022679"/>
    </source>
</evidence>
<dbReference type="GO" id="GO:0005829">
    <property type="term" value="C:cytosol"/>
    <property type="evidence" value="ECO:0007669"/>
    <property type="project" value="TreeGrafter"/>
</dbReference>
<dbReference type="InterPro" id="IPR051199">
    <property type="entry name" value="LPS_LOS_Heptosyltrfase"/>
</dbReference>
<name>A0A381Y895_9ZZZZ</name>
<proteinExistence type="predicted"/>
<dbReference type="PANTHER" id="PTHR30160:SF21">
    <property type="entry name" value="LIPOPOLYSACCHARIDE CORE HEPTOSYLTRANSFERASE OPSX"/>
    <property type="match status" value="1"/>
</dbReference>
<dbReference type="SUPFAM" id="SSF53756">
    <property type="entry name" value="UDP-Glycosyltransferase/glycogen phosphorylase"/>
    <property type="match status" value="1"/>
</dbReference>
<keyword evidence="2" id="KW-0808">Transferase</keyword>
<reference evidence="3" key="1">
    <citation type="submission" date="2018-05" db="EMBL/GenBank/DDBJ databases">
        <authorList>
            <person name="Lanie J.A."/>
            <person name="Ng W.-L."/>
            <person name="Kazmierczak K.M."/>
            <person name="Andrzejewski T.M."/>
            <person name="Davidsen T.M."/>
            <person name="Wayne K.J."/>
            <person name="Tettelin H."/>
            <person name="Glass J.I."/>
            <person name="Rusch D."/>
            <person name="Podicherti R."/>
            <person name="Tsui H.-C.T."/>
            <person name="Winkler M.E."/>
        </authorList>
    </citation>
    <scope>NUCLEOTIDE SEQUENCE</scope>
</reference>
<organism evidence="3">
    <name type="scientific">marine metagenome</name>
    <dbReference type="NCBI Taxonomy" id="408172"/>
    <lineage>
        <taxon>unclassified sequences</taxon>
        <taxon>metagenomes</taxon>
        <taxon>ecological metagenomes</taxon>
    </lineage>
</organism>